<comment type="caution">
    <text evidence="3">The sequence shown here is derived from an EMBL/GenBank/DDBJ whole genome shotgun (WGS) entry which is preliminary data.</text>
</comment>
<dbReference type="GO" id="GO:0055085">
    <property type="term" value="P:transmembrane transport"/>
    <property type="evidence" value="ECO:0007669"/>
    <property type="project" value="InterPro"/>
</dbReference>
<feature type="domain" description="CusB-like beta-barrel" evidence="2">
    <location>
        <begin position="6"/>
        <end position="50"/>
    </location>
</feature>
<evidence type="ECO:0000256" key="1">
    <source>
        <dbReference type="SAM" id="MobiDB-lite"/>
    </source>
</evidence>
<dbReference type="InterPro" id="IPR050739">
    <property type="entry name" value="MFP"/>
</dbReference>
<dbReference type="Gene3D" id="2.40.30.170">
    <property type="match status" value="1"/>
</dbReference>
<dbReference type="Pfam" id="PF25954">
    <property type="entry name" value="Beta-barrel_RND_2"/>
    <property type="match status" value="1"/>
</dbReference>
<accession>A0A512JQJ4</accession>
<dbReference type="EMBL" id="BJZV01000033">
    <property type="protein sequence ID" value="GEP12228.1"/>
    <property type="molecule type" value="Genomic_DNA"/>
</dbReference>
<evidence type="ECO:0000259" key="2">
    <source>
        <dbReference type="Pfam" id="PF25954"/>
    </source>
</evidence>
<dbReference type="Proteomes" id="UP000321750">
    <property type="component" value="Unassembled WGS sequence"/>
</dbReference>
<keyword evidence="4" id="KW-1185">Reference proteome</keyword>
<evidence type="ECO:0000313" key="4">
    <source>
        <dbReference type="Proteomes" id="UP000321750"/>
    </source>
</evidence>
<dbReference type="PANTHER" id="PTHR30386">
    <property type="entry name" value="MEMBRANE FUSION SUBUNIT OF EMRAB-TOLC MULTIDRUG EFFLUX PUMP"/>
    <property type="match status" value="1"/>
</dbReference>
<feature type="compositionally biased region" description="Basic and acidic residues" evidence="1">
    <location>
        <begin position="98"/>
        <end position="123"/>
    </location>
</feature>
<sequence>MPTTGLWVDANFKESQLAQMKPGQTADIVADVLPGETFTGHVESLAPATGAQFSVLPLENATGNFTKIVQRVPVRIRLDGEGGRLGRLRPGLSVTASVDRRGGSPEPDVPAKRHGELVGQLDR</sequence>
<protein>
    <recommendedName>
        <fullName evidence="2">CusB-like beta-barrel domain-containing protein</fullName>
    </recommendedName>
</protein>
<evidence type="ECO:0000313" key="3">
    <source>
        <dbReference type="EMBL" id="GEP12228.1"/>
    </source>
</evidence>
<feature type="region of interest" description="Disordered" evidence="1">
    <location>
        <begin position="87"/>
        <end position="123"/>
    </location>
</feature>
<gene>
    <name evidence="3" type="ORF">MGN01_40730</name>
</gene>
<reference evidence="3 4" key="1">
    <citation type="submission" date="2019-07" db="EMBL/GenBank/DDBJ databases">
        <title>Whole genome shotgun sequence of Methylobacterium gnaphalii NBRC 107716.</title>
        <authorList>
            <person name="Hosoyama A."/>
            <person name="Uohara A."/>
            <person name="Ohji S."/>
            <person name="Ichikawa N."/>
        </authorList>
    </citation>
    <scope>NUCLEOTIDE SEQUENCE [LARGE SCALE GENOMIC DNA]</scope>
    <source>
        <strain evidence="3 4">NBRC 107716</strain>
    </source>
</reference>
<dbReference type="PANTHER" id="PTHR30386:SF24">
    <property type="entry name" value="MULTIDRUG RESISTANCE EFFLUX PUMP"/>
    <property type="match status" value="1"/>
</dbReference>
<proteinExistence type="predicted"/>
<dbReference type="AlphaFoldDB" id="A0A512JQJ4"/>
<organism evidence="3 4">
    <name type="scientific">Methylobacterium gnaphalii</name>
    <dbReference type="NCBI Taxonomy" id="1010610"/>
    <lineage>
        <taxon>Bacteria</taxon>
        <taxon>Pseudomonadati</taxon>
        <taxon>Pseudomonadota</taxon>
        <taxon>Alphaproteobacteria</taxon>
        <taxon>Hyphomicrobiales</taxon>
        <taxon>Methylobacteriaceae</taxon>
        <taxon>Methylobacterium</taxon>
    </lineage>
</organism>
<dbReference type="InterPro" id="IPR058792">
    <property type="entry name" value="Beta-barrel_RND_2"/>
</dbReference>
<name>A0A512JQJ4_9HYPH</name>